<dbReference type="SUPFAM" id="SSF55347">
    <property type="entry name" value="Glyceraldehyde-3-phosphate dehydrogenase-like, C-terminal domain"/>
    <property type="match status" value="1"/>
</dbReference>
<organism evidence="5 6">
    <name type="scientific">Lachnoclostridium phocaeense</name>
    <dbReference type="NCBI Taxonomy" id="1871021"/>
    <lineage>
        <taxon>Bacteria</taxon>
        <taxon>Bacillati</taxon>
        <taxon>Bacillota</taxon>
        <taxon>Clostridia</taxon>
        <taxon>Lachnospirales</taxon>
        <taxon>Lachnospiraceae</taxon>
    </lineage>
</organism>
<dbReference type="PANTHER" id="PTHR22604">
    <property type="entry name" value="OXIDOREDUCTASES"/>
    <property type="match status" value="1"/>
</dbReference>
<dbReference type="InterPro" id="IPR000683">
    <property type="entry name" value="Gfo/Idh/MocA-like_OxRdtase_N"/>
</dbReference>
<comment type="similarity">
    <text evidence="1">Belongs to the Gfo/Idh/MocA family.</text>
</comment>
<protein>
    <submittedName>
        <fullName evidence="5">Gfo/Idh/MocA family oxidoreductase</fullName>
    </submittedName>
</protein>
<evidence type="ECO:0000256" key="1">
    <source>
        <dbReference type="ARBA" id="ARBA00010928"/>
    </source>
</evidence>
<dbReference type="InterPro" id="IPR050984">
    <property type="entry name" value="Gfo/Idh/MocA_domain"/>
</dbReference>
<reference evidence="5" key="2">
    <citation type="submission" date="2021-09" db="EMBL/GenBank/DDBJ databases">
        <authorList>
            <person name="Gilroy R."/>
        </authorList>
    </citation>
    <scope>NUCLEOTIDE SEQUENCE</scope>
    <source>
        <strain evidence="5">ChiSjej5B23-16112</strain>
    </source>
</reference>
<feature type="domain" description="Gfo/Idh/MocA-like oxidoreductase N-terminal" evidence="3">
    <location>
        <begin position="1"/>
        <end position="116"/>
    </location>
</feature>
<dbReference type="Pfam" id="PF01408">
    <property type="entry name" value="GFO_IDH_MocA"/>
    <property type="match status" value="1"/>
</dbReference>
<dbReference type="SUPFAM" id="SSF51735">
    <property type="entry name" value="NAD(P)-binding Rossmann-fold domains"/>
    <property type="match status" value="1"/>
</dbReference>
<dbReference type="GO" id="GO:0000166">
    <property type="term" value="F:nucleotide binding"/>
    <property type="evidence" value="ECO:0007669"/>
    <property type="project" value="InterPro"/>
</dbReference>
<proteinExistence type="inferred from homology"/>
<gene>
    <name evidence="5" type="ORF">K8V82_02915</name>
</gene>
<evidence type="ECO:0000259" key="4">
    <source>
        <dbReference type="Pfam" id="PF22725"/>
    </source>
</evidence>
<evidence type="ECO:0000259" key="3">
    <source>
        <dbReference type="Pfam" id="PF01408"/>
    </source>
</evidence>
<dbReference type="EMBL" id="DYVY01000049">
    <property type="protein sequence ID" value="HJF93722.1"/>
    <property type="molecule type" value="Genomic_DNA"/>
</dbReference>
<keyword evidence="2" id="KW-0560">Oxidoreductase</keyword>
<evidence type="ECO:0000313" key="5">
    <source>
        <dbReference type="EMBL" id="HJF93722.1"/>
    </source>
</evidence>
<dbReference type="AlphaFoldDB" id="A0A921I0V6"/>
<dbReference type="PANTHER" id="PTHR22604:SF105">
    <property type="entry name" value="TRANS-1,2-DIHYDROBENZENE-1,2-DIOL DEHYDROGENASE"/>
    <property type="match status" value="1"/>
</dbReference>
<dbReference type="Gene3D" id="3.30.360.10">
    <property type="entry name" value="Dihydrodipicolinate Reductase, domain 2"/>
    <property type="match status" value="1"/>
</dbReference>
<name>A0A921I0V6_9FIRM</name>
<dbReference type="InterPro" id="IPR036291">
    <property type="entry name" value="NAD(P)-bd_dom_sf"/>
</dbReference>
<dbReference type="Pfam" id="PF22725">
    <property type="entry name" value="GFO_IDH_MocA_C3"/>
    <property type="match status" value="1"/>
</dbReference>
<feature type="domain" description="GFO/IDH/MocA-like oxidoreductase" evidence="4">
    <location>
        <begin position="132"/>
        <end position="241"/>
    </location>
</feature>
<evidence type="ECO:0000256" key="2">
    <source>
        <dbReference type="ARBA" id="ARBA00023002"/>
    </source>
</evidence>
<dbReference type="Gene3D" id="3.40.50.720">
    <property type="entry name" value="NAD(P)-binding Rossmann-like Domain"/>
    <property type="match status" value="1"/>
</dbReference>
<dbReference type="Proteomes" id="UP000769156">
    <property type="component" value="Unassembled WGS sequence"/>
</dbReference>
<dbReference type="GO" id="GO:0016491">
    <property type="term" value="F:oxidoreductase activity"/>
    <property type="evidence" value="ECO:0007669"/>
    <property type="project" value="UniProtKB-KW"/>
</dbReference>
<dbReference type="RefSeq" id="WP_281724679.1">
    <property type="nucleotide sequence ID" value="NZ_CALKQL010000006.1"/>
</dbReference>
<reference evidence="5" key="1">
    <citation type="journal article" date="2021" name="PeerJ">
        <title>Extensive microbial diversity within the chicken gut microbiome revealed by metagenomics and culture.</title>
        <authorList>
            <person name="Gilroy R."/>
            <person name="Ravi A."/>
            <person name="Getino M."/>
            <person name="Pursley I."/>
            <person name="Horton D.L."/>
            <person name="Alikhan N.F."/>
            <person name="Baker D."/>
            <person name="Gharbi K."/>
            <person name="Hall N."/>
            <person name="Watson M."/>
            <person name="Adriaenssens E.M."/>
            <person name="Foster-Nyarko E."/>
            <person name="Jarju S."/>
            <person name="Secka A."/>
            <person name="Antonio M."/>
            <person name="Oren A."/>
            <person name="Chaudhuri R.R."/>
            <person name="La Ragione R."/>
            <person name="Hildebrand F."/>
            <person name="Pallen M.J."/>
        </authorList>
    </citation>
    <scope>NUCLEOTIDE SEQUENCE</scope>
    <source>
        <strain evidence="5">ChiSjej5B23-16112</strain>
    </source>
</reference>
<dbReference type="InterPro" id="IPR055170">
    <property type="entry name" value="GFO_IDH_MocA-like_dom"/>
</dbReference>
<evidence type="ECO:0000313" key="6">
    <source>
        <dbReference type="Proteomes" id="UP000769156"/>
    </source>
</evidence>
<accession>A0A921I0V6</accession>
<comment type="caution">
    <text evidence="5">The sequence shown here is derived from an EMBL/GenBank/DDBJ whole genome shotgun (WGS) entry which is preliminary data.</text>
</comment>
<sequence>MKVGILGAGRIAATMAKTLNGMKEAQCYAVASRSLEKAEAFAQKNHVEKAYGSYEEMLSDENVDLVYIATPHSHHLEHGKLCISYGKPVLCEKSFTANAAQARELLDYAAEKKVFITEAIWTRYMPSRKMIDDIIASGELGEIKMISANLGYELTDKERMLRPELAGGALLDVGVYTLNFASMVLGDDIVKMTSECVKTDTGVDGQDAIILTYRDGKMAVLHTSMWADTEQYGIIYGTKGYMIACNINNIDTIQIYAPDRHLVRAVKVPEQITGYEYEVLACRRAIAAGELECQEMPHAKTLRIMEWMDALREDWGVKYPFE</sequence>